<reference evidence="1 2" key="1">
    <citation type="journal article" date="2015" name="Nature">
        <title>rRNA introns, odd ribosomes, and small enigmatic genomes across a large radiation of phyla.</title>
        <authorList>
            <person name="Brown C.T."/>
            <person name="Hug L.A."/>
            <person name="Thomas B.C."/>
            <person name="Sharon I."/>
            <person name="Castelle C.J."/>
            <person name="Singh A."/>
            <person name="Wilkins M.J."/>
            <person name="Williams K.H."/>
            <person name="Banfield J.F."/>
        </authorList>
    </citation>
    <scope>NUCLEOTIDE SEQUENCE [LARGE SCALE GENOMIC DNA]</scope>
</reference>
<organism evidence="1 2">
    <name type="scientific">candidate division WS6 bacterium GW2011_GWF2_39_15</name>
    <dbReference type="NCBI Taxonomy" id="1619100"/>
    <lineage>
        <taxon>Bacteria</taxon>
        <taxon>Candidatus Dojkabacteria</taxon>
    </lineage>
</organism>
<gene>
    <name evidence="1" type="ORF">UT34_C0001G0361</name>
</gene>
<accession>A0A0G0N0G2</accession>
<dbReference type="STRING" id="1619100.UT34_C0001G0361"/>
<dbReference type="Proteomes" id="UP000034799">
    <property type="component" value="Unassembled WGS sequence"/>
</dbReference>
<sequence>MIKLPNLEKSANLLVELSQTRIVAKLVYNDYTIARHYVRSDTLRINSSEITADFLVEYLNALEKYFDWEFFRNNSSEMMTFADEGFGLDSIIFILDTRAYPRKEYVEIIREVSKDISILQIDNGYVQDLLMGISEKLGYEDVVLVDLNLDNTYLYRLHREKRRRTLNESNVHPYVFKHGKIELGNEWKVIDNINSPRLKAFLEIETNKTRLQNSWANYVLGDKGKSSVGSIKDLLRAYMALQLLTIRNDNKGSFDKIGENKYSTLVLVTGSITTSLQYSTMLLSLIDAMELTDVCDIAVDNTFSTYNLGKVYAGGVSKTGFLTHVEDFISRLDQIVIPDVANEGEKKRVLFTAKITNEKGDEKNVYALSNEITQIIVDRDVDIQEIKGEFIKGSSLYSEFKYGLIVGKRKYNSVIVDSRYRPIIYGPEPKDNHIKMSSWMNAPIV</sequence>
<evidence type="ECO:0000313" key="2">
    <source>
        <dbReference type="Proteomes" id="UP000034799"/>
    </source>
</evidence>
<dbReference type="EMBL" id="LBWK01000001">
    <property type="protein sequence ID" value="KKR06321.1"/>
    <property type="molecule type" value="Genomic_DNA"/>
</dbReference>
<proteinExistence type="predicted"/>
<comment type="caution">
    <text evidence="1">The sequence shown here is derived from an EMBL/GenBank/DDBJ whole genome shotgun (WGS) entry which is preliminary data.</text>
</comment>
<name>A0A0G0N0G2_9BACT</name>
<evidence type="ECO:0000313" key="1">
    <source>
        <dbReference type="EMBL" id="KKR06321.1"/>
    </source>
</evidence>
<protein>
    <submittedName>
        <fullName evidence="1">Uncharacterized protein</fullName>
    </submittedName>
</protein>
<dbReference type="AlphaFoldDB" id="A0A0G0N0G2"/>